<dbReference type="InterPro" id="IPR036366">
    <property type="entry name" value="PGBDSf"/>
</dbReference>
<dbReference type="NCBIfam" id="TIGR02283">
    <property type="entry name" value="MltB_2"/>
    <property type="match status" value="1"/>
</dbReference>
<dbReference type="Pfam" id="PF01471">
    <property type="entry name" value="PG_binding_1"/>
    <property type="match status" value="1"/>
</dbReference>
<dbReference type="PANTHER" id="PTHR30163">
    <property type="entry name" value="MEMBRANE-BOUND LYTIC MUREIN TRANSGLYCOSYLASE B"/>
    <property type="match status" value="1"/>
</dbReference>
<dbReference type="AlphaFoldDB" id="K8P657"/>
<dbReference type="EMBL" id="AGWY01000011">
    <property type="protein sequence ID" value="EKS35130.1"/>
    <property type="molecule type" value="Genomic_DNA"/>
</dbReference>
<feature type="region of interest" description="Disordered" evidence="1">
    <location>
        <begin position="58"/>
        <end position="99"/>
    </location>
</feature>
<feature type="domain" description="Transglycosylase SLT" evidence="4">
    <location>
        <begin position="112"/>
        <end position="402"/>
    </location>
</feature>
<feature type="domain" description="Peptidoglycan binding-like" evidence="3">
    <location>
        <begin position="423"/>
        <end position="478"/>
    </location>
</feature>
<feature type="transmembrane region" description="Helical" evidence="2">
    <location>
        <begin position="12"/>
        <end position="33"/>
    </location>
</feature>
<dbReference type="InterPro" id="IPR011970">
    <property type="entry name" value="MltB_2"/>
</dbReference>
<dbReference type="InterPro" id="IPR043426">
    <property type="entry name" value="MltB-like"/>
</dbReference>
<evidence type="ECO:0000256" key="1">
    <source>
        <dbReference type="SAM" id="MobiDB-lite"/>
    </source>
</evidence>
<dbReference type="PATRIC" id="fig|883079.3.peg.2446"/>
<dbReference type="GO" id="GO:0009253">
    <property type="term" value="P:peptidoglycan catabolic process"/>
    <property type="evidence" value="ECO:0007669"/>
    <property type="project" value="TreeGrafter"/>
</dbReference>
<name>K8P657_9BRAD</name>
<dbReference type="FunFam" id="1.10.8.350:FF:000001">
    <property type="entry name" value="Lytic murein transglycosylase B"/>
    <property type="match status" value="1"/>
</dbReference>
<keyword evidence="2" id="KW-1133">Transmembrane helix</keyword>
<proteinExistence type="predicted"/>
<evidence type="ECO:0000256" key="2">
    <source>
        <dbReference type="SAM" id="Phobius"/>
    </source>
</evidence>
<dbReference type="InterPro" id="IPR036365">
    <property type="entry name" value="PGBD-like_sf"/>
</dbReference>
<feature type="compositionally biased region" description="Low complexity" evidence="1">
    <location>
        <begin position="58"/>
        <end position="85"/>
    </location>
</feature>
<dbReference type="Pfam" id="PF13406">
    <property type="entry name" value="SLT_2"/>
    <property type="match status" value="1"/>
</dbReference>
<dbReference type="SUPFAM" id="SSF53955">
    <property type="entry name" value="Lysozyme-like"/>
    <property type="match status" value="1"/>
</dbReference>
<keyword evidence="6" id="KW-1185">Reference proteome</keyword>
<comment type="caution">
    <text evidence="5">The sequence shown here is derived from an EMBL/GenBank/DDBJ whole genome shotgun (WGS) entry which is preliminary data.</text>
</comment>
<dbReference type="Proteomes" id="UP000001095">
    <property type="component" value="Unassembled WGS sequence"/>
</dbReference>
<evidence type="ECO:0000313" key="6">
    <source>
        <dbReference type="Proteomes" id="UP000001095"/>
    </source>
</evidence>
<keyword evidence="2" id="KW-0472">Membrane</keyword>
<dbReference type="PANTHER" id="PTHR30163:SF8">
    <property type="entry name" value="LYTIC MUREIN TRANSGLYCOSYLASE"/>
    <property type="match status" value="1"/>
</dbReference>
<dbReference type="InterPro" id="IPR023346">
    <property type="entry name" value="Lysozyme-like_dom_sf"/>
</dbReference>
<evidence type="ECO:0000313" key="5">
    <source>
        <dbReference type="EMBL" id="EKS35130.1"/>
    </source>
</evidence>
<dbReference type="Gene3D" id="1.10.8.350">
    <property type="entry name" value="Bacterial muramidase"/>
    <property type="match status" value="1"/>
</dbReference>
<dbReference type="HOGENOM" id="CLU_035402_0_2_5"/>
<dbReference type="OrthoDB" id="9808544at2"/>
<protein>
    <submittedName>
        <fullName evidence="5">Lytic murein transglycosylase</fullName>
    </submittedName>
</protein>
<organism evidence="5 6">
    <name type="scientific">Afipia clevelandensis ATCC 49720</name>
    <dbReference type="NCBI Taxonomy" id="883079"/>
    <lineage>
        <taxon>Bacteria</taxon>
        <taxon>Pseudomonadati</taxon>
        <taxon>Pseudomonadota</taxon>
        <taxon>Alphaproteobacteria</taxon>
        <taxon>Hyphomicrobiales</taxon>
        <taxon>Nitrobacteraceae</taxon>
        <taxon>Afipia</taxon>
    </lineage>
</organism>
<dbReference type="GO" id="GO:0008933">
    <property type="term" value="F:peptidoglycan lytic transglycosylase activity"/>
    <property type="evidence" value="ECO:0007669"/>
    <property type="project" value="TreeGrafter"/>
</dbReference>
<evidence type="ECO:0000259" key="4">
    <source>
        <dbReference type="Pfam" id="PF13406"/>
    </source>
</evidence>
<accession>K8P657</accession>
<dbReference type="RefSeq" id="WP_002713268.1">
    <property type="nucleotide sequence ID" value="NZ_KB375281.1"/>
</dbReference>
<evidence type="ECO:0000259" key="3">
    <source>
        <dbReference type="Pfam" id="PF01471"/>
    </source>
</evidence>
<gene>
    <name evidence="5" type="ORF">HMPREF9696_02402</name>
</gene>
<dbReference type="Gene3D" id="1.10.101.10">
    <property type="entry name" value="PGBD-like superfamily/PGBD"/>
    <property type="match status" value="1"/>
</dbReference>
<dbReference type="Gene3D" id="1.10.530.10">
    <property type="match status" value="1"/>
</dbReference>
<reference evidence="5 6" key="1">
    <citation type="submission" date="2012-04" db="EMBL/GenBank/DDBJ databases">
        <title>The Genome Sequence of Afipia clevelandensis ATCC 49720.</title>
        <authorList>
            <consortium name="The Broad Institute Genome Sequencing Platform"/>
            <person name="Earl A."/>
            <person name="Ward D."/>
            <person name="Feldgarden M."/>
            <person name="Gevers D."/>
            <person name="Huys G."/>
            <person name="Walker B."/>
            <person name="Young S.K."/>
            <person name="Zeng Q."/>
            <person name="Gargeya S."/>
            <person name="Fitzgerald M."/>
            <person name="Haas B."/>
            <person name="Abouelleil A."/>
            <person name="Alvarado L."/>
            <person name="Arachchi H.M."/>
            <person name="Berlin A."/>
            <person name="Chapman S.B."/>
            <person name="Goldberg J."/>
            <person name="Griggs A."/>
            <person name="Gujja S."/>
            <person name="Hansen M."/>
            <person name="Howarth C."/>
            <person name="Imamovic A."/>
            <person name="Larimer J."/>
            <person name="McCowen C."/>
            <person name="Montmayeur A."/>
            <person name="Murphy C."/>
            <person name="Neiman D."/>
            <person name="Pearson M."/>
            <person name="Priest M."/>
            <person name="Roberts A."/>
            <person name="Saif S."/>
            <person name="Shea T."/>
            <person name="Sisk P."/>
            <person name="Sykes S."/>
            <person name="Wortman J."/>
            <person name="Nusbaum C."/>
            <person name="Birren B."/>
        </authorList>
    </citation>
    <scope>NUCLEOTIDE SEQUENCE [LARGE SCALE GENOMIC DNA]</scope>
    <source>
        <strain evidence="5 6">ATCC 49720</strain>
    </source>
</reference>
<keyword evidence="2" id="KW-0812">Transmembrane</keyword>
<sequence length="481" mass="52668">MARIEREESPWLMVAGAALTLSVVGVVSLFAAAPAHGQSASGRGPLSWFGDITGAIQQQPPQASRQLAPAPRAAPSRRMAQASPAKEWSGEDGASGHPLMTADAIRNSAANFERCIAGFWPEAHRRGVSEASFRRFTADLYPDLRIMDLMDSQPEFTKAVWDYLDILVTDARIARGREVLAKNAATFAAVEKAYGVDRYIIAAIWGIESNYGTQGGDRSVLNSTATLACVGRRQGYFKDEFLAALEILHHGDLTPQQMRGSWAGAFGATQFMPTAFKRFAVDFDRDGKRNTVDDVPDIIASTAAKFKKDGWSQGQTWGYEVEVPQGFNYLHADRAKTYTIAQWQHLGIKRAGKPFPRTSDKAFLLAPAGADGPGFLMLGNFRSIMRYNPSEAYALAIGHFADRLRGGAPFVQQWPRQERVLSRDERFELQQLLAQRGFYRGEPDGTLGSETKKALRSFQAAAGLPADGFASSGVLARLRGR</sequence>
<dbReference type="InterPro" id="IPR031304">
    <property type="entry name" value="SLT_2"/>
</dbReference>
<dbReference type="SUPFAM" id="SSF47090">
    <property type="entry name" value="PGBD-like"/>
    <property type="match status" value="1"/>
</dbReference>
<dbReference type="InterPro" id="IPR002477">
    <property type="entry name" value="Peptidoglycan-bd-like"/>
</dbReference>